<organism evidence="1 2">
    <name type="scientific">Aquarana catesbeiana</name>
    <name type="common">American bullfrog</name>
    <name type="synonym">Rana catesbeiana</name>
    <dbReference type="NCBI Taxonomy" id="8400"/>
    <lineage>
        <taxon>Eukaryota</taxon>
        <taxon>Metazoa</taxon>
        <taxon>Chordata</taxon>
        <taxon>Craniata</taxon>
        <taxon>Vertebrata</taxon>
        <taxon>Euteleostomi</taxon>
        <taxon>Amphibia</taxon>
        <taxon>Batrachia</taxon>
        <taxon>Anura</taxon>
        <taxon>Neobatrachia</taxon>
        <taxon>Ranoidea</taxon>
        <taxon>Ranidae</taxon>
        <taxon>Aquarana</taxon>
    </lineage>
</organism>
<accession>A0A2G9PUN0</accession>
<evidence type="ECO:0000313" key="2">
    <source>
        <dbReference type="Proteomes" id="UP000228934"/>
    </source>
</evidence>
<gene>
    <name evidence="1" type="ORF">AB205_0168960</name>
</gene>
<sequence length="257" mass="28488">MMGGRTCRPSLSAPHRVITPAHDVGGRAPHASGIKWRPLARLPMVPSLMFGHLARLGTNHTGNPYTICHSDSPITDMASICTPIPSFLSPSHPVFPSFLSHTHGNPILLSFIPLSLFTIPTPLLTLIPSSFLSPLPLLGPARRPRLPVTMGALVNSAAVPAVYWGAVSASTPGETLWTQTYIVLQHTMIIYQCTSCEYMENHTFSVPSLQTFVHTLIVTWHRTPDDWFQAKKRVEFRSIDALIYYTMYMCCCYCIIN</sequence>
<evidence type="ECO:0000313" key="1">
    <source>
        <dbReference type="EMBL" id="PIO06661.1"/>
    </source>
</evidence>
<dbReference type="AlphaFoldDB" id="A0A2G9PUN0"/>
<name>A0A2G9PUN0_AQUCT</name>
<proteinExistence type="predicted"/>
<feature type="non-terminal residue" evidence="1">
    <location>
        <position position="257"/>
    </location>
</feature>
<keyword evidence="2" id="KW-1185">Reference proteome</keyword>
<reference evidence="2" key="1">
    <citation type="journal article" date="2017" name="Nat. Commun.">
        <title>The North American bullfrog draft genome provides insight into hormonal regulation of long noncoding RNA.</title>
        <authorList>
            <person name="Hammond S.A."/>
            <person name="Warren R.L."/>
            <person name="Vandervalk B.P."/>
            <person name="Kucuk E."/>
            <person name="Khan H."/>
            <person name="Gibb E.A."/>
            <person name="Pandoh P."/>
            <person name="Kirk H."/>
            <person name="Zhao Y."/>
            <person name="Jones M."/>
            <person name="Mungall A.J."/>
            <person name="Coope R."/>
            <person name="Pleasance S."/>
            <person name="Moore R.A."/>
            <person name="Holt R.A."/>
            <person name="Round J.M."/>
            <person name="Ohora S."/>
            <person name="Walle B.V."/>
            <person name="Veldhoen N."/>
            <person name="Helbing C.C."/>
            <person name="Birol I."/>
        </authorList>
    </citation>
    <scope>NUCLEOTIDE SEQUENCE [LARGE SCALE GENOMIC DNA]</scope>
</reference>
<protein>
    <submittedName>
        <fullName evidence="1">Uncharacterized protein</fullName>
    </submittedName>
</protein>
<dbReference type="Proteomes" id="UP000228934">
    <property type="component" value="Unassembled WGS sequence"/>
</dbReference>
<dbReference type="EMBL" id="KV922638">
    <property type="protein sequence ID" value="PIO06661.1"/>
    <property type="molecule type" value="Genomic_DNA"/>
</dbReference>